<dbReference type="Gene3D" id="3.40.30.10">
    <property type="entry name" value="Glutaredoxin"/>
    <property type="match status" value="1"/>
</dbReference>
<evidence type="ECO:0000313" key="5">
    <source>
        <dbReference type="Proteomes" id="UP000011820"/>
    </source>
</evidence>
<proteinExistence type="predicted"/>
<dbReference type="Pfam" id="PF13417">
    <property type="entry name" value="GST_N_3"/>
    <property type="match status" value="1"/>
</dbReference>
<dbReference type="EMBL" id="CP004005">
    <property type="protein sequence ID" value="AGH16968.1"/>
    <property type="molecule type" value="Genomic_DNA"/>
</dbReference>
<dbReference type="InterPro" id="IPR036282">
    <property type="entry name" value="Glutathione-S-Trfase_C_sf"/>
</dbReference>
<feature type="domain" description="GST C-terminal" evidence="3">
    <location>
        <begin position="88"/>
        <end position="222"/>
    </location>
</feature>
<dbReference type="InterPro" id="IPR004046">
    <property type="entry name" value="GST_C"/>
</dbReference>
<evidence type="ECO:0000259" key="2">
    <source>
        <dbReference type="PROSITE" id="PS50404"/>
    </source>
</evidence>
<dbReference type="InterPro" id="IPR004045">
    <property type="entry name" value="Glutathione_S-Trfase_N"/>
</dbReference>
<gene>
    <name evidence="4" type="ORF">WSI_02990</name>
</gene>
<accession>A0ABM5NFB8</accession>
<dbReference type="Proteomes" id="UP000011820">
    <property type="component" value="Chromosome"/>
</dbReference>
<dbReference type="SFLD" id="SFLDS00019">
    <property type="entry name" value="Glutathione_Transferase_(cytos"/>
    <property type="match status" value="1"/>
</dbReference>
<dbReference type="Gene3D" id="1.20.1050.10">
    <property type="match status" value="1"/>
</dbReference>
<reference evidence="4 5" key="1">
    <citation type="journal article" date="2013" name="Genome Announc.">
        <title>Complete Genome Sequence of a Chinese Strain of 'Candidatus Liberibacter asiaticus'.</title>
        <authorList>
            <person name="Lin H."/>
            <person name="Han C.S."/>
            <person name="Liu B."/>
            <person name="Lou B."/>
            <person name="Bai X."/>
            <person name="Deng C."/>
            <person name="Civerolo E.L."/>
            <person name="Gupta G."/>
        </authorList>
    </citation>
    <scope>NUCLEOTIDE SEQUENCE [LARGE SCALE GENOMIC DNA]</scope>
    <source>
        <strain evidence="5">gxpsy</strain>
    </source>
</reference>
<dbReference type="InterPro" id="IPR010987">
    <property type="entry name" value="Glutathione-S-Trfase_C-like"/>
</dbReference>
<dbReference type="Pfam" id="PF14497">
    <property type="entry name" value="GST_C_3"/>
    <property type="match status" value="1"/>
</dbReference>
<dbReference type="SUPFAM" id="SSF52833">
    <property type="entry name" value="Thioredoxin-like"/>
    <property type="match status" value="1"/>
</dbReference>
<dbReference type="InterPro" id="IPR036249">
    <property type="entry name" value="Thioredoxin-like_sf"/>
</dbReference>
<protein>
    <submittedName>
        <fullName evidence="4">Glutathione S-transferase</fullName>
    </submittedName>
</protein>
<dbReference type="PANTHER" id="PTHR43969:SF9">
    <property type="entry name" value="GLUTATHIONE S TRANSFERASE D10, ISOFORM A-RELATED"/>
    <property type="match status" value="1"/>
</dbReference>
<keyword evidence="5" id="KW-1185">Reference proteome</keyword>
<evidence type="ECO:0000259" key="3">
    <source>
        <dbReference type="PROSITE" id="PS50405"/>
    </source>
</evidence>
<organism evidence="4 5">
    <name type="scientific">Candidatus Liberibacter asiaticus str. gxpsy</name>
    <dbReference type="NCBI Taxonomy" id="1174529"/>
    <lineage>
        <taxon>Bacteria</taxon>
        <taxon>Pseudomonadati</taxon>
        <taxon>Pseudomonadota</taxon>
        <taxon>Alphaproteobacteria</taxon>
        <taxon>Hyphomicrobiales</taxon>
        <taxon>Rhizobiaceae</taxon>
        <taxon>Liberibacter</taxon>
    </lineage>
</organism>
<evidence type="ECO:0000256" key="1">
    <source>
        <dbReference type="ARBA" id="ARBA00011738"/>
    </source>
</evidence>
<dbReference type="PANTHER" id="PTHR43969">
    <property type="entry name" value="GLUTATHIONE S TRANSFERASE D10, ISOFORM A-RELATED"/>
    <property type="match status" value="1"/>
</dbReference>
<dbReference type="InterPro" id="IPR040079">
    <property type="entry name" value="Glutathione_S-Trfase"/>
</dbReference>
<dbReference type="SUPFAM" id="SSF47616">
    <property type="entry name" value="GST C-terminal domain-like"/>
    <property type="match status" value="1"/>
</dbReference>
<evidence type="ECO:0000313" key="4">
    <source>
        <dbReference type="EMBL" id="AGH16968.1"/>
    </source>
</evidence>
<name>A0ABM5NFB8_LIBAS</name>
<dbReference type="RefSeq" id="WP_015452565.1">
    <property type="nucleotide sequence ID" value="NC_020549.1"/>
</dbReference>
<dbReference type="CDD" id="cd00299">
    <property type="entry name" value="GST_C_family"/>
    <property type="match status" value="1"/>
</dbReference>
<feature type="domain" description="GST N-terminal" evidence="2">
    <location>
        <begin position="1"/>
        <end position="79"/>
    </location>
</feature>
<dbReference type="PROSITE" id="PS50404">
    <property type="entry name" value="GST_NTER"/>
    <property type="match status" value="1"/>
</dbReference>
<dbReference type="CDD" id="cd00570">
    <property type="entry name" value="GST_N_family"/>
    <property type="match status" value="1"/>
</dbReference>
<dbReference type="PROSITE" id="PS50405">
    <property type="entry name" value="GST_CTER"/>
    <property type="match status" value="1"/>
</dbReference>
<sequence length="230" mass="27124">MSILYHYPLSSSSRFIRLILSEYEFTTDMIEEFPWGKRREFLELNPSGTLPVYIDEHMQALCGVFVISEYLDETYGAIAQKNRLLSTDPLQRAETRRMIEWFMYQMEQDVTRPLAHERVYKLHMTTEQGGGSPDSKVLRIARNNMREHIKYITWLIKSRSWIAGHHMSYADFAASATISILDYLGEIDWDTAPIVKEWYQRMKSRPSFRPLLSERIRGLLPVSHYTNLDF</sequence>
<comment type="subunit">
    <text evidence="1">Homodimer.</text>
</comment>
<dbReference type="GeneID" id="93076965"/>